<evidence type="ECO:0000313" key="2">
    <source>
        <dbReference type="Proteomes" id="UP001054945"/>
    </source>
</evidence>
<proteinExistence type="predicted"/>
<gene>
    <name evidence="1" type="ORF">CEXT_346631</name>
</gene>
<evidence type="ECO:0000313" key="1">
    <source>
        <dbReference type="EMBL" id="GIX89878.1"/>
    </source>
</evidence>
<reference evidence="1 2" key="1">
    <citation type="submission" date="2021-06" db="EMBL/GenBank/DDBJ databases">
        <title>Caerostris extrusa draft genome.</title>
        <authorList>
            <person name="Kono N."/>
            <person name="Arakawa K."/>
        </authorList>
    </citation>
    <scope>NUCLEOTIDE SEQUENCE [LARGE SCALE GENOMIC DNA]</scope>
</reference>
<name>A0AAV4NYN7_CAEEX</name>
<sequence>MPSRNLGIRYFNIKLNNLKEYLTHSTTPIVTESICYHVGGTELENAWRISERSHPCLKRRCDELTHDYLPQTCVWLFTLMPSITNKSPPAEKDRFWMR</sequence>
<dbReference type="EMBL" id="BPLR01021460">
    <property type="protein sequence ID" value="GIX89878.1"/>
    <property type="molecule type" value="Genomic_DNA"/>
</dbReference>
<accession>A0AAV4NYN7</accession>
<dbReference type="Proteomes" id="UP001054945">
    <property type="component" value="Unassembled WGS sequence"/>
</dbReference>
<dbReference type="AlphaFoldDB" id="A0AAV4NYN7"/>
<organism evidence="1 2">
    <name type="scientific">Caerostris extrusa</name>
    <name type="common">Bark spider</name>
    <name type="synonym">Caerostris bankana</name>
    <dbReference type="NCBI Taxonomy" id="172846"/>
    <lineage>
        <taxon>Eukaryota</taxon>
        <taxon>Metazoa</taxon>
        <taxon>Ecdysozoa</taxon>
        <taxon>Arthropoda</taxon>
        <taxon>Chelicerata</taxon>
        <taxon>Arachnida</taxon>
        <taxon>Araneae</taxon>
        <taxon>Araneomorphae</taxon>
        <taxon>Entelegynae</taxon>
        <taxon>Araneoidea</taxon>
        <taxon>Araneidae</taxon>
        <taxon>Caerostris</taxon>
    </lineage>
</organism>
<comment type="caution">
    <text evidence="1">The sequence shown here is derived from an EMBL/GenBank/DDBJ whole genome shotgun (WGS) entry which is preliminary data.</text>
</comment>
<keyword evidence="2" id="KW-1185">Reference proteome</keyword>
<protein>
    <submittedName>
        <fullName evidence="1">Uncharacterized protein</fullName>
    </submittedName>
</protein>